<keyword evidence="2" id="KW-0472">Membrane</keyword>
<proteinExistence type="predicted"/>
<dbReference type="InterPro" id="IPR046192">
    <property type="entry name" value="DUF6220"/>
</dbReference>
<dbReference type="AlphaFoldDB" id="A0A7C2WI12"/>
<comment type="caution">
    <text evidence="3">The sequence shown here is derived from an EMBL/GenBank/DDBJ whole genome shotgun (WGS) entry which is preliminary data.</text>
</comment>
<evidence type="ECO:0000256" key="2">
    <source>
        <dbReference type="SAM" id="Phobius"/>
    </source>
</evidence>
<keyword evidence="2" id="KW-1133">Transmembrane helix</keyword>
<feature type="transmembrane region" description="Helical" evidence="2">
    <location>
        <begin position="40"/>
        <end position="61"/>
    </location>
</feature>
<evidence type="ECO:0000256" key="1">
    <source>
        <dbReference type="SAM" id="MobiDB-lite"/>
    </source>
</evidence>
<evidence type="ECO:0000313" key="3">
    <source>
        <dbReference type="EMBL" id="HEX69808.1"/>
    </source>
</evidence>
<gene>
    <name evidence="3" type="ORF">ENP13_00980</name>
</gene>
<keyword evidence="2" id="KW-0812">Transmembrane</keyword>
<sequence length="143" mass="15185">MRALVSQLHRGLAWLTLVGLLIQLYLAGAAAFGATSFAVHAFWGHVLGLIVIILAILAVVGGLGRQRIVLSTLLFVLYIVQYALAEFRFTVPYAAALHAVNALAVLGTTARLARAEPSTKAGTLQTAGRETELVVQGEPRRPG</sequence>
<feature type="region of interest" description="Disordered" evidence="1">
    <location>
        <begin position="117"/>
        <end position="143"/>
    </location>
</feature>
<dbReference type="EMBL" id="DSID01000079">
    <property type="protein sequence ID" value="HEX69808.1"/>
    <property type="molecule type" value="Genomic_DNA"/>
</dbReference>
<protein>
    <submittedName>
        <fullName evidence="3">Uncharacterized protein</fullName>
    </submittedName>
</protein>
<feature type="transmembrane region" description="Helical" evidence="2">
    <location>
        <begin position="68"/>
        <end position="85"/>
    </location>
</feature>
<dbReference type="Pfam" id="PF19728">
    <property type="entry name" value="DUF6220"/>
    <property type="match status" value="1"/>
</dbReference>
<organism evidence="3">
    <name type="scientific">Thermorudis sp</name>
    <dbReference type="NCBI Taxonomy" id="1969470"/>
    <lineage>
        <taxon>Bacteria</taxon>
        <taxon>Pseudomonadati</taxon>
        <taxon>Thermomicrobiota</taxon>
        <taxon>Thermomicrobia</taxon>
        <taxon>Thermomicrobia incertae sedis</taxon>
        <taxon>Thermorudis</taxon>
    </lineage>
</organism>
<feature type="transmembrane region" description="Helical" evidence="2">
    <location>
        <begin position="12"/>
        <end position="34"/>
    </location>
</feature>
<reference evidence="3" key="1">
    <citation type="journal article" date="2020" name="mSystems">
        <title>Genome- and Community-Level Interaction Insights into Carbon Utilization and Element Cycling Functions of Hydrothermarchaeota in Hydrothermal Sediment.</title>
        <authorList>
            <person name="Zhou Z."/>
            <person name="Liu Y."/>
            <person name="Xu W."/>
            <person name="Pan J."/>
            <person name="Luo Z.H."/>
            <person name="Li M."/>
        </authorList>
    </citation>
    <scope>NUCLEOTIDE SEQUENCE [LARGE SCALE GENOMIC DNA]</scope>
    <source>
        <strain evidence="3">SpSt-192</strain>
    </source>
</reference>
<name>A0A7C2WI12_9BACT</name>
<accession>A0A7C2WI12</accession>